<accession>A0A806NJI9</accession>
<dbReference type="RefSeq" id="WP_001042771.1">
    <property type="nucleotide sequence ID" value="NZ_AP020310.1"/>
</dbReference>
<name>A0A806NJI9_STRAG</name>
<organism evidence="1 2">
    <name type="scientific">Streptococcus agalactiae</name>
    <dbReference type="NCBI Taxonomy" id="1311"/>
    <lineage>
        <taxon>Bacteria</taxon>
        <taxon>Bacillati</taxon>
        <taxon>Bacillota</taxon>
        <taxon>Bacilli</taxon>
        <taxon>Lactobacillales</taxon>
        <taxon>Streptococcaceae</taxon>
        <taxon>Streptococcus</taxon>
    </lineage>
</organism>
<evidence type="ECO:0000313" key="2">
    <source>
        <dbReference type="Proteomes" id="UP000035174"/>
    </source>
</evidence>
<reference evidence="1 2" key="1">
    <citation type="journal article" date="2015" name="PLoS ONE">
        <title>Genomic analysis reveals the molecular basis for capsule loss in the group B streptococcus population.</title>
        <authorList>
            <consortium name="DEVANI Consortium"/>
            <person name="Rosini R."/>
            <person name="Campisi E."/>
            <person name="De Chiara M."/>
            <person name="Tettelin H."/>
            <person name="Rinaudo D."/>
            <person name="Toniolo C."/>
            <person name="Metruccio M."/>
            <person name="Guidotti S."/>
            <person name="Sorensen U.B."/>
            <person name="Kilian M."/>
            <person name="Ramirez M."/>
            <person name="Janulczyk R."/>
            <person name="Donati C."/>
            <person name="Grandi G."/>
            <person name="Margarit I."/>
        </authorList>
    </citation>
    <scope>NUCLEOTIDE SEQUENCE [LARGE SCALE GENOMIC DNA]</scope>
    <source>
        <strain evidence="1 2">ES-PW-063</strain>
    </source>
</reference>
<dbReference type="EMBL" id="LCVB01000027">
    <property type="protein sequence ID" value="KLJ29750.1"/>
    <property type="molecule type" value="Genomic_DNA"/>
</dbReference>
<protein>
    <submittedName>
        <fullName evidence="1">Structural protein</fullName>
    </submittedName>
</protein>
<dbReference type="Pfam" id="PF02924">
    <property type="entry name" value="HDPD"/>
    <property type="match status" value="1"/>
</dbReference>
<sequence length="127" mass="13415">MNKRTVKTSKEILHNLPYEAISVTLDASKFGNGLASAGTVLAGIDESVFKDRTKKVKPVQNSEVDGEAHIDGILLTDVDLSKGNAAGPLVYRGTVNSDKLADSALAKDPSKLATKLPHIVFVKGGTK</sequence>
<dbReference type="InterPro" id="IPR004195">
    <property type="entry name" value="Head_decoration_D"/>
</dbReference>
<proteinExistence type="predicted"/>
<evidence type="ECO:0000313" key="1">
    <source>
        <dbReference type="EMBL" id="KLJ29750.1"/>
    </source>
</evidence>
<dbReference type="Proteomes" id="UP000035174">
    <property type="component" value="Unassembled WGS sequence"/>
</dbReference>
<dbReference type="AlphaFoldDB" id="A0A806NJI9"/>
<comment type="caution">
    <text evidence="1">The sequence shown here is derived from an EMBL/GenBank/DDBJ whole genome shotgun (WGS) entry which is preliminary data.</text>
</comment>
<gene>
    <name evidence="1" type="ORF">WA45_05230</name>
</gene>